<feature type="chain" id="PRO_5040122465" description="Peptidase S1 domain-containing protein" evidence="3">
    <location>
        <begin position="19"/>
        <end position="276"/>
    </location>
</feature>
<keyword evidence="3" id="KW-0732">Signal</keyword>
<dbReference type="SUPFAM" id="SSF50494">
    <property type="entry name" value="Trypsin-like serine proteases"/>
    <property type="match status" value="1"/>
</dbReference>
<dbReference type="PROSITE" id="PS51257">
    <property type="entry name" value="PROKAR_LIPOPROTEIN"/>
    <property type="match status" value="1"/>
</dbReference>
<gene>
    <name evidence="5" type="ORF">CINC_LOCUS11859</name>
</gene>
<sequence length="276" mass="29446">MDLKTGILVLTLLVGCLGVPTTDGDLSVFFDNESRVIGGTEAAIGSHPHMVAFTVGFWLRSLVCGGSLLTQRTVLTAAHCLAGHHGSGGLSISLRVIVGTNRWNRDGEIYRIERNVTHPHYVVGTIKNDLTLLITAEDVQLSSRVQTIPITYDYIGGGVPATVAGWGSTRLNGGAVKILQEYHTTTIDGDHCVVRADQASLDLNMRPPPVDPQLEVCTLHSAGVGNCHGDSGSALTRNSDGAQFGVTSWVFPCARGAPDVYVRVSAYRSWLEANIV</sequence>
<proteinExistence type="inferred from homology"/>
<evidence type="ECO:0000256" key="3">
    <source>
        <dbReference type="SAM" id="SignalP"/>
    </source>
</evidence>
<dbReference type="InterPro" id="IPR018114">
    <property type="entry name" value="TRYPSIN_HIS"/>
</dbReference>
<feature type="signal peptide" evidence="3">
    <location>
        <begin position="1"/>
        <end position="18"/>
    </location>
</feature>
<accession>A0A9P0C187</accession>
<dbReference type="GO" id="GO:0004252">
    <property type="term" value="F:serine-type endopeptidase activity"/>
    <property type="evidence" value="ECO:0007669"/>
    <property type="project" value="InterPro"/>
</dbReference>
<dbReference type="PROSITE" id="PS00134">
    <property type="entry name" value="TRYPSIN_HIS"/>
    <property type="match status" value="1"/>
</dbReference>
<evidence type="ECO:0000256" key="2">
    <source>
        <dbReference type="ARBA" id="ARBA00024195"/>
    </source>
</evidence>
<dbReference type="InterPro" id="IPR001314">
    <property type="entry name" value="Peptidase_S1A"/>
</dbReference>
<evidence type="ECO:0000313" key="6">
    <source>
        <dbReference type="Proteomes" id="UP001154114"/>
    </source>
</evidence>
<dbReference type="PANTHER" id="PTHR24256">
    <property type="entry name" value="TRYPTASE-RELATED"/>
    <property type="match status" value="1"/>
</dbReference>
<reference evidence="5" key="1">
    <citation type="submission" date="2021-12" db="EMBL/GenBank/DDBJ databases">
        <authorList>
            <person name="King R."/>
        </authorList>
    </citation>
    <scope>NUCLEOTIDE SEQUENCE</scope>
</reference>
<evidence type="ECO:0000259" key="4">
    <source>
        <dbReference type="PROSITE" id="PS50240"/>
    </source>
</evidence>
<dbReference type="PROSITE" id="PS50240">
    <property type="entry name" value="TRYPSIN_DOM"/>
    <property type="match status" value="1"/>
</dbReference>
<protein>
    <recommendedName>
        <fullName evidence="4">Peptidase S1 domain-containing protein</fullName>
    </recommendedName>
</protein>
<dbReference type="InterPro" id="IPR009003">
    <property type="entry name" value="Peptidase_S1_PA"/>
</dbReference>
<evidence type="ECO:0000256" key="1">
    <source>
        <dbReference type="ARBA" id="ARBA00023157"/>
    </source>
</evidence>
<dbReference type="Proteomes" id="UP001154114">
    <property type="component" value="Chromosome 7"/>
</dbReference>
<dbReference type="EMBL" id="LR824010">
    <property type="protein sequence ID" value="CAH0625225.1"/>
    <property type="molecule type" value="Genomic_DNA"/>
</dbReference>
<dbReference type="InterPro" id="IPR051487">
    <property type="entry name" value="Ser/Thr_Proteases_Immune/Dev"/>
</dbReference>
<dbReference type="CDD" id="cd00190">
    <property type="entry name" value="Tryp_SPc"/>
    <property type="match status" value="1"/>
</dbReference>
<evidence type="ECO:0000313" key="5">
    <source>
        <dbReference type="EMBL" id="CAH0625225.1"/>
    </source>
</evidence>
<keyword evidence="6" id="KW-1185">Reference proteome</keyword>
<name>A0A9P0C187_CHRIL</name>
<dbReference type="Gene3D" id="2.40.10.10">
    <property type="entry name" value="Trypsin-like serine proteases"/>
    <property type="match status" value="2"/>
</dbReference>
<dbReference type="Pfam" id="PF00089">
    <property type="entry name" value="Trypsin"/>
    <property type="match status" value="1"/>
</dbReference>
<dbReference type="SMART" id="SM00020">
    <property type="entry name" value="Tryp_SPc"/>
    <property type="match status" value="1"/>
</dbReference>
<dbReference type="InterPro" id="IPR043504">
    <property type="entry name" value="Peptidase_S1_PA_chymotrypsin"/>
</dbReference>
<feature type="domain" description="Peptidase S1" evidence="4">
    <location>
        <begin position="36"/>
        <end position="276"/>
    </location>
</feature>
<keyword evidence="1" id="KW-1015">Disulfide bond</keyword>
<comment type="similarity">
    <text evidence="2">Belongs to the peptidase S1 family. CLIP subfamily.</text>
</comment>
<dbReference type="AlphaFoldDB" id="A0A9P0C187"/>
<organism evidence="5 6">
    <name type="scientific">Chrysodeixis includens</name>
    <name type="common">Soybean looper</name>
    <name type="synonym">Pseudoplusia includens</name>
    <dbReference type="NCBI Taxonomy" id="689277"/>
    <lineage>
        <taxon>Eukaryota</taxon>
        <taxon>Metazoa</taxon>
        <taxon>Ecdysozoa</taxon>
        <taxon>Arthropoda</taxon>
        <taxon>Hexapoda</taxon>
        <taxon>Insecta</taxon>
        <taxon>Pterygota</taxon>
        <taxon>Neoptera</taxon>
        <taxon>Endopterygota</taxon>
        <taxon>Lepidoptera</taxon>
        <taxon>Glossata</taxon>
        <taxon>Ditrysia</taxon>
        <taxon>Noctuoidea</taxon>
        <taxon>Noctuidae</taxon>
        <taxon>Plusiinae</taxon>
        <taxon>Chrysodeixis</taxon>
    </lineage>
</organism>
<dbReference type="PRINTS" id="PR00722">
    <property type="entry name" value="CHYMOTRYPSIN"/>
</dbReference>
<dbReference type="GO" id="GO:0006508">
    <property type="term" value="P:proteolysis"/>
    <property type="evidence" value="ECO:0007669"/>
    <property type="project" value="InterPro"/>
</dbReference>
<dbReference type="InterPro" id="IPR001254">
    <property type="entry name" value="Trypsin_dom"/>
</dbReference>
<dbReference type="OrthoDB" id="5565075at2759"/>